<feature type="compositionally biased region" description="Polar residues" evidence="1">
    <location>
        <begin position="34"/>
        <end position="44"/>
    </location>
</feature>
<comment type="caution">
    <text evidence="3">The sequence shown here is derived from an EMBL/GenBank/DDBJ whole genome shotgun (WGS) entry which is preliminary data.</text>
</comment>
<accession>A0A8H4QIU6</accession>
<dbReference type="EMBL" id="JAACJL010000057">
    <property type="protein sequence ID" value="KAF4611703.1"/>
    <property type="molecule type" value="Genomic_DNA"/>
</dbReference>
<organism evidence="3 4">
    <name type="scientific">Agrocybe pediades</name>
    <dbReference type="NCBI Taxonomy" id="84607"/>
    <lineage>
        <taxon>Eukaryota</taxon>
        <taxon>Fungi</taxon>
        <taxon>Dikarya</taxon>
        <taxon>Basidiomycota</taxon>
        <taxon>Agaricomycotina</taxon>
        <taxon>Agaricomycetes</taxon>
        <taxon>Agaricomycetidae</taxon>
        <taxon>Agaricales</taxon>
        <taxon>Agaricineae</taxon>
        <taxon>Strophariaceae</taxon>
        <taxon>Agrocybe</taxon>
    </lineage>
</organism>
<feature type="transmembrane region" description="Helical" evidence="2">
    <location>
        <begin position="74"/>
        <end position="92"/>
    </location>
</feature>
<protein>
    <submittedName>
        <fullName evidence="3">Uncharacterized protein</fullName>
    </submittedName>
</protein>
<keyword evidence="2" id="KW-1133">Transmembrane helix</keyword>
<dbReference type="Proteomes" id="UP000521872">
    <property type="component" value="Unassembled WGS sequence"/>
</dbReference>
<evidence type="ECO:0000313" key="4">
    <source>
        <dbReference type="Proteomes" id="UP000521872"/>
    </source>
</evidence>
<dbReference type="AlphaFoldDB" id="A0A8H4QIU6"/>
<gene>
    <name evidence="3" type="ORF">D9613_004044</name>
</gene>
<evidence type="ECO:0000313" key="3">
    <source>
        <dbReference type="EMBL" id="KAF4611703.1"/>
    </source>
</evidence>
<keyword evidence="2" id="KW-0472">Membrane</keyword>
<reference evidence="3 4" key="1">
    <citation type="submission" date="2019-12" db="EMBL/GenBank/DDBJ databases">
        <authorList>
            <person name="Floudas D."/>
            <person name="Bentzer J."/>
            <person name="Ahren D."/>
            <person name="Johansson T."/>
            <person name="Persson P."/>
            <person name="Tunlid A."/>
        </authorList>
    </citation>
    <scope>NUCLEOTIDE SEQUENCE [LARGE SCALE GENOMIC DNA]</scope>
    <source>
        <strain evidence="3 4">CBS 102.39</strain>
    </source>
</reference>
<keyword evidence="4" id="KW-1185">Reference proteome</keyword>
<feature type="region of interest" description="Disordered" evidence="1">
    <location>
        <begin position="32"/>
        <end position="65"/>
    </location>
</feature>
<evidence type="ECO:0000256" key="1">
    <source>
        <dbReference type="SAM" id="MobiDB-lite"/>
    </source>
</evidence>
<feature type="compositionally biased region" description="Polar residues" evidence="1">
    <location>
        <begin position="252"/>
        <end position="267"/>
    </location>
</feature>
<keyword evidence="2" id="KW-0812">Transmembrane</keyword>
<evidence type="ECO:0000256" key="2">
    <source>
        <dbReference type="SAM" id="Phobius"/>
    </source>
</evidence>
<sequence>MILGTVGEPLNGDDLDGPRMAMKVAYEILKRAPQATTPDPTNTAPFFPDPSTFKPPENSAASHNDSKNNLAKSILEYLFLGVVLLVVLAVVFRRFLTLKRSNQPLTAFFVPTPDRRRGHIYARQTFPRTTGLPPIDPRNLVYPEPHLTGMPAAYRGINLRRVQAEDVDIYGRRLGHGTELDHDGVLGDKDHLPAYDNIGGPPKYAEIELQTRLFGNDNRRPQPVERLPTQGAGSDPELESSDAATADVSPNAHVSPSRSRLNDSSPA</sequence>
<feature type="region of interest" description="Disordered" evidence="1">
    <location>
        <begin position="214"/>
        <end position="267"/>
    </location>
</feature>
<name>A0A8H4QIU6_9AGAR</name>
<proteinExistence type="predicted"/>